<sequence>MQIRSTSGSLFVISKKDVKENREYVVAFNNSDKAQKAVVTTATSQGGWKVLLGSPIQVVKGEKITLTVPALSTVILKANKTIDLTSVKPGKLIVTEDDLTGFLEAKAALTTSDLLTVNFEAKMASGGGWQPLGVDTNAPYRVYIDPQDFLGQTLEIRATATNSKGKSYELSHATVSIPAS</sequence>
<dbReference type="InterPro" id="IPR013780">
    <property type="entry name" value="Glyco_hydro_b"/>
</dbReference>
<dbReference type="GO" id="GO:0043169">
    <property type="term" value="F:cation binding"/>
    <property type="evidence" value="ECO:0007669"/>
    <property type="project" value="InterPro"/>
</dbReference>
<evidence type="ECO:0000259" key="1">
    <source>
        <dbReference type="Pfam" id="PF02806"/>
    </source>
</evidence>
<accession>A0A6J7V610</accession>
<dbReference type="SUPFAM" id="SSF51011">
    <property type="entry name" value="Glycosyl hydrolase domain"/>
    <property type="match status" value="1"/>
</dbReference>
<dbReference type="Pfam" id="PF02806">
    <property type="entry name" value="Alpha-amylase_C"/>
    <property type="match status" value="1"/>
</dbReference>
<dbReference type="InterPro" id="IPR006048">
    <property type="entry name" value="A-amylase/branching_C"/>
</dbReference>
<reference evidence="2" key="1">
    <citation type="submission" date="2020-05" db="EMBL/GenBank/DDBJ databases">
        <authorList>
            <person name="Chiriac C."/>
            <person name="Salcher M."/>
            <person name="Ghai R."/>
            <person name="Kavagutti S V."/>
        </authorList>
    </citation>
    <scope>NUCLEOTIDE SEQUENCE</scope>
</reference>
<name>A0A6J7V610_9ZZZZ</name>
<evidence type="ECO:0000313" key="2">
    <source>
        <dbReference type="EMBL" id="CAB5073012.1"/>
    </source>
</evidence>
<dbReference type="GO" id="GO:0003824">
    <property type="term" value="F:catalytic activity"/>
    <property type="evidence" value="ECO:0007669"/>
    <property type="project" value="InterPro"/>
</dbReference>
<feature type="domain" description="Alpha-amylase/branching enzyme C-terminal all beta" evidence="1">
    <location>
        <begin position="9"/>
        <end position="78"/>
    </location>
</feature>
<organism evidence="2">
    <name type="scientific">freshwater metagenome</name>
    <dbReference type="NCBI Taxonomy" id="449393"/>
    <lineage>
        <taxon>unclassified sequences</taxon>
        <taxon>metagenomes</taxon>
        <taxon>ecological metagenomes</taxon>
    </lineage>
</organism>
<dbReference type="AlphaFoldDB" id="A0A6J7V610"/>
<dbReference type="Gene3D" id="2.60.40.1180">
    <property type="entry name" value="Golgi alpha-mannosidase II"/>
    <property type="match status" value="1"/>
</dbReference>
<proteinExistence type="predicted"/>
<gene>
    <name evidence="2" type="ORF">UFOPK4401_00390</name>
</gene>
<protein>
    <submittedName>
        <fullName evidence="2">Unannotated protein</fullName>
    </submittedName>
</protein>
<dbReference type="EMBL" id="CAFBRB010000025">
    <property type="protein sequence ID" value="CAB5073012.1"/>
    <property type="molecule type" value="Genomic_DNA"/>
</dbReference>
<dbReference type="GO" id="GO:0005975">
    <property type="term" value="P:carbohydrate metabolic process"/>
    <property type="evidence" value="ECO:0007669"/>
    <property type="project" value="InterPro"/>
</dbReference>